<evidence type="ECO:0000256" key="13">
    <source>
        <dbReference type="ARBA" id="ARBA00023134"/>
    </source>
</evidence>
<dbReference type="RefSeq" id="WP_378115250.1">
    <property type="nucleotide sequence ID" value="NZ_JBHRTF010000001.1"/>
</dbReference>
<evidence type="ECO:0000256" key="12">
    <source>
        <dbReference type="ARBA" id="ARBA00022840"/>
    </source>
</evidence>
<comment type="similarity">
    <text evidence="7 14">Belongs to the CobU/CobP family.</text>
</comment>
<evidence type="ECO:0000256" key="5">
    <source>
        <dbReference type="ARBA" id="ARBA00004692"/>
    </source>
</evidence>
<proteinExistence type="inferred from homology"/>
<evidence type="ECO:0000313" key="15">
    <source>
        <dbReference type="EMBL" id="MFC3114162.1"/>
    </source>
</evidence>
<keyword evidence="11 14" id="KW-0418">Kinase</keyword>
<dbReference type="PANTHER" id="PTHR34848:SF1">
    <property type="entry name" value="BIFUNCTIONAL ADENOSYLCOBALAMIN BIOSYNTHESIS PROTEIN COBU"/>
    <property type="match status" value="1"/>
</dbReference>
<evidence type="ECO:0000256" key="8">
    <source>
        <dbReference type="ARBA" id="ARBA00022573"/>
    </source>
</evidence>
<comment type="catalytic activity">
    <reaction evidence="3">
        <text>adenosylcob(III)inamide + GTP = adenosylcob(III)inamide phosphate + GDP + H(+)</text>
        <dbReference type="Rhea" id="RHEA:15765"/>
        <dbReference type="ChEBI" id="CHEBI:2480"/>
        <dbReference type="ChEBI" id="CHEBI:15378"/>
        <dbReference type="ChEBI" id="CHEBI:37565"/>
        <dbReference type="ChEBI" id="CHEBI:58189"/>
        <dbReference type="ChEBI" id="CHEBI:58502"/>
        <dbReference type="EC" id="2.7.1.156"/>
    </reaction>
</comment>
<dbReference type="Pfam" id="PF02283">
    <property type="entry name" value="CobU"/>
    <property type="match status" value="1"/>
</dbReference>
<evidence type="ECO:0000256" key="3">
    <source>
        <dbReference type="ARBA" id="ARBA00001522"/>
    </source>
</evidence>
<dbReference type="InterPro" id="IPR003203">
    <property type="entry name" value="CobU/CobP"/>
</dbReference>
<dbReference type="GO" id="GO:0043752">
    <property type="term" value="F:adenosylcobinamide kinase activity"/>
    <property type="evidence" value="ECO:0007669"/>
    <property type="project" value="UniProtKB-EC"/>
</dbReference>
<comment type="catalytic activity">
    <reaction evidence="2 14">
        <text>adenosylcob(III)inamide phosphate + GTP + H(+) = adenosylcob(III)inamide-GDP + diphosphate</text>
        <dbReference type="Rhea" id="RHEA:22712"/>
        <dbReference type="ChEBI" id="CHEBI:15378"/>
        <dbReference type="ChEBI" id="CHEBI:33019"/>
        <dbReference type="ChEBI" id="CHEBI:37565"/>
        <dbReference type="ChEBI" id="CHEBI:58502"/>
        <dbReference type="ChEBI" id="CHEBI:60487"/>
        <dbReference type="EC" id="2.7.7.62"/>
    </reaction>
</comment>
<gene>
    <name evidence="15" type="primary">cobU</name>
    <name evidence="15" type="ORF">ACFODX_01245</name>
</gene>
<comment type="caution">
    <text evidence="15">The sequence shown here is derived from an EMBL/GenBank/DDBJ whole genome shotgun (WGS) entry which is preliminary data.</text>
</comment>
<comment type="catalytic activity">
    <reaction evidence="1 14">
        <text>adenosylcob(III)inamide + ATP = adenosylcob(III)inamide phosphate + ADP + H(+)</text>
        <dbReference type="Rhea" id="RHEA:15769"/>
        <dbReference type="ChEBI" id="CHEBI:2480"/>
        <dbReference type="ChEBI" id="CHEBI:15378"/>
        <dbReference type="ChEBI" id="CHEBI:30616"/>
        <dbReference type="ChEBI" id="CHEBI:58502"/>
        <dbReference type="ChEBI" id="CHEBI:456216"/>
        <dbReference type="EC" id="2.7.1.156"/>
    </reaction>
</comment>
<accession>A0ABV7F9S5</accession>
<dbReference type="Proteomes" id="UP001595555">
    <property type="component" value="Unassembled WGS sequence"/>
</dbReference>
<name>A0ABV7F9S5_9GAMM</name>
<dbReference type="NCBIfam" id="NF004469">
    <property type="entry name" value="PRK05800.1"/>
    <property type="match status" value="1"/>
</dbReference>
<dbReference type="EC" id="2.7.7.62" evidence="14"/>
<organism evidence="15 16">
    <name type="scientific">Cellvibrio fontiphilus</name>
    <dbReference type="NCBI Taxonomy" id="1815559"/>
    <lineage>
        <taxon>Bacteria</taxon>
        <taxon>Pseudomonadati</taxon>
        <taxon>Pseudomonadota</taxon>
        <taxon>Gammaproteobacteria</taxon>
        <taxon>Cellvibrionales</taxon>
        <taxon>Cellvibrionaceae</taxon>
        <taxon>Cellvibrio</taxon>
    </lineage>
</organism>
<keyword evidence="9 14" id="KW-0808">Transferase</keyword>
<comment type="pathway">
    <text evidence="6 14">Cofactor biosynthesis; adenosylcobalamin biosynthesis; adenosylcobalamin from cob(II)yrinate a,c-diamide: step 5/7.</text>
</comment>
<evidence type="ECO:0000256" key="2">
    <source>
        <dbReference type="ARBA" id="ARBA00000711"/>
    </source>
</evidence>
<dbReference type="CDD" id="cd00544">
    <property type="entry name" value="CobU"/>
    <property type="match status" value="1"/>
</dbReference>
<reference evidence="16" key="1">
    <citation type="journal article" date="2019" name="Int. J. Syst. Evol. Microbiol.">
        <title>The Global Catalogue of Microorganisms (GCM) 10K type strain sequencing project: providing services to taxonomists for standard genome sequencing and annotation.</title>
        <authorList>
            <consortium name="The Broad Institute Genomics Platform"/>
            <consortium name="The Broad Institute Genome Sequencing Center for Infectious Disease"/>
            <person name="Wu L."/>
            <person name="Ma J."/>
        </authorList>
    </citation>
    <scope>NUCLEOTIDE SEQUENCE [LARGE SCALE GENOMIC DNA]</scope>
    <source>
        <strain evidence="16">KCTC 52237</strain>
    </source>
</reference>
<keyword evidence="16" id="KW-1185">Reference proteome</keyword>
<comment type="pathway">
    <text evidence="5 14">Cofactor biosynthesis; adenosylcobalamin biosynthesis; adenosylcobalamin from cob(II)yrinate a,c-diamide: step 6/7.</text>
</comment>
<keyword evidence="12 14" id="KW-0067">ATP-binding</keyword>
<evidence type="ECO:0000256" key="11">
    <source>
        <dbReference type="ARBA" id="ARBA00022777"/>
    </source>
</evidence>
<dbReference type="EMBL" id="JBHRTF010000001">
    <property type="protein sequence ID" value="MFC3114162.1"/>
    <property type="molecule type" value="Genomic_DNA"/>
</dbReference>
<keyword evidence="8 14" id="KW-0169">Cobalamin biosynthesis</keyword>
<dbReference type="SUPFAM" id="SSF52540">
    <property type="entry name" value="P-loop containing nucleoside triphosphate hydrolases"/>
    <property type="match status" value="1"/>
</dbReference>
<dbReference type="PIRSF" id="PIRSF006135">
    <property type="entry name" value="CobU"/>
    <property type="match status" value="1"/>
</dbReference>
<dbReference type="EC" id="2.7.1.156" evidence="14"/>
<sequence>MISLILGGARSGKSRYAEQLASRSQLPVLYIATATALDAEMAARIAHHQQQRPSEWQLCECPLQLAETLAQESKKNQCILVDCLTLWLNNQLFAQPQQDFAQLFNQLLESLQGASAEIIFVANEVGLGVIPLGEISRQFVDEAGRLNQQLAKVANSVVFIAAGLPLYLKGDTRSLTGEQT</sequence>
<keyword evidence="13 14" id="KW-0342">GTP-binding</keyword>
<evidence type="ECO:0000256" key="10">
    <source>
        <dbReference type="ARBA" id="ARBA00022741"/>
    </source>
</evidence>
<protein>
    <recommendedName>
        <fullName evidence="14">Bifunctional adenosylcobalamin biosynthesis protein</fullName>
        <ecNumber evidence="14">2.7.1.156</ecNumber>
        <ecNumber evidence="14">2.7.7.62</ecNumber>
    </recommendedName>
</protein>
<evidence type="ECO:0000256" key="1">
    <source>
        <dbReference type="ARBA" id="ARBA00000312"/>
    </source>
</evidence>
<dbReference type="PANTHER" id="PTHR34848">
    <property type="match status" value="1"/>
</dbReference>
<evidence type="ECO:0000313" key="16">
    <source>
        <dbReference type="Proteomes" id="UP001595555"/>
    </source>
</evidence>
<dbReference type="GO" id="GO:0008820">
    <property type="term" value="F:cobinamide phosphate guanylyltransferase activity"/>
    <property type="evidence" value="ECO:0007669"/>
    <property type="project" value="UniProtKB-EC"/>
</dbReference>
<keyword evidence="10 14" id="KW-0547">Nucleotide-binding</keyword>
<keyword evidence="15" id="KW-0548">Nucleotidyltransferase</keyword>
<comment type="function">
    <text evidence="4 14">Catalyzes ATP-dependent phosphorylation of adenosylcobinamide and addition of GMP to adenosylcobinamide phosphate.</text>
</comment>
<dbReference type="Gene3D" id="3.40.50.300">
    <property type="entry name" value="P-loop containing nucleotide triphosphate hydrolases"/>
    <property type="match status" value="1"/>
</dbReference>
<evidence type="ECO:0000256" key="4">
    <source>
        <dbReference type="ARBA" id="ARBA00003889"/>
    </source>
</evidence>
<evidence type="ECO:0000256" key="14">
    <source>
        <dbReference type="PIRNR" id="PIRNR006135"/>
    </source>
</evidence>
<evidence type="ECO:0000256" key="7">
    <source>
        <dbReference type="ARBA" id="ARBA00007490"/>
    </source>
</evidence>
<evidence type="ECO:0000256" key="9">
    <source>
        <dbReference type="ARBA" id="ARBA00022679"/>
    </source>
</evidence>
<dbReference type="InterPro" id="IPR027417">
    <property type="entry name" value="P-loop_NTPase"/>
</dbReference>
<evidence type="ECO:0000256" key="6">
    <source>
        <dbReference type="ARBA" id="ARBA00005159"/>
    </source>
</evidence>